<keyword evidence="9" id="KW-1185">Reference proteome</keyword>
<evidence type="ECO:0000256" key="6">
    <source>
        <dbReference type="ARBA" id="ARBA00023136"/>
    </source>
</evidence>
<evidence type="ECO:0000256" key="3">
    <source>
        <dbReference type="ARBA" id="ARBA00022475"/>
    </source>
</evidence>
<dbReference type="PANTHER" id="PTHR30250:SF10">
    <property type="entry name" value="LIPOPOLYSACCHARIDE BIOSYNTHESIS PROTEIN WZXC"/>
    <property type="match status" value="1"/>
</dbReference>
<evidence type="ECO:0000256" key="1">
    <source>
        <dbReference type="ARBA" id="ARBA00004651"/>
    </source>
</evidence>
<keyword evidence="5 7" id="KW-1133">Transmembrane helix</keyword>
<feature type="transmembrane region" description="Helical" evidence="7">
    <location>
        <begin position="228"/>
        <end position="249"/>
    </location>
</feature>
<sequence>MRSFRLPGPRSASWVLAENLGSAVFSLFSMLLIGRAIGPEAAGVGTVAIAAFLLLDVLTGSLFSDALVQHPALAARHARSATTAAVLAGLGTGLALALIGPLLAAGTGMPQVAWLALALGPLLPLSAFSGAASGLLLRELRFRLLALRVLVGLPLALVAGLLVAREGHGPWAMVAAQVVATGTTFLLVLAFGRLRLRPALDLGALRELWPVAGPQIAAVVVMVGKYRIFLLALGLVVTEATVALSHFAFRMLDAVLATVWQSVSRLSLPRLCRLQHDRPALAEAYGELAELQALMGLPLAVGVALTAPDLVHALLGPEWAETADAARIAGLAAALGFLHGDHSSLFVAVGKARRNFYTSLAALGVPLLALLVVRPATPAGVALAWAIQSLVLPPVLAWLVLRELRRSPLWLARRVAPAAAATGAMAVAVLLVQQGLMADMLPLPRLLAAAAAGAAVFLPLAFLALGRRWPHALRRGTAGPVPAE</sequence>
<evidence type="ECO:0008006" key="10">
    <source>
        <dbReference type="Google" id="ProtNLM"/>
    </source>
</evidence>
<dbReference type="EMBL" id="BMKS01000002">
    <property type="protein sequence ID" value="GGG20383.1"/>
    <property type="molecule type" value="Genomic_DNA"/>
</dbReference>
<gene>
    <name evidence="8" type="ORF">GCM10010964_05730</name>
</gene>
<evidence type="ECO:0000256" key="2">
    <source>
        <dbReference type="ARBA" id="ARBA00007430"/>
    </source>
</evidence>
<feature type="transmembrane region" description="Helical" evidence="7">
    <location>
        <begin position="112"/>
        <end position="137"/>
    </location>
</feature>
<feature type="transmembrane region" description="Helical" evidence="7">
    <location>
        <begin position="43"/>
        <end position="63"/>
    </location>
</feature>
<evidence type="ECO:0000313" key="8">
    <source>
        <dbReference type="EMBL" id="GGG20383.1"/>
    </source>
</evidence>
<feature type="transmembrane region" description="Helical" evidence="7">
    <location>
        <begin position="413"/>
        <end position="434"/>
    </location>
</feature>
<feature type="transmembrane region" description="Helical" evidence="7">
    <location>
        <begin position="84"/>
        <end position="106"/>
    </location>
</feature>
<accession>A0A8J2Z8Q1</accession>
<evidence type="ECO:0000256" key="5">
    <source>
        <dbReference type="ARBA" id="ARBA00022989"/>
    </source>
</evidence>
<feature type="transmembrane region" description="Helical" evidence="7">
    <location>
        <begin position="446"/>
        <end position="465"/>
    </location>
</feature>
<keyword evidence="3" id="KW-1003">Cell membrane</keyword>
<dbReference type="InterPro" id="IPR050833">
    <property type="entry name" value="Poly_Biosynth_Transport"/>
</dbReference>
<evidence type="ECO:0000313" key="9">
    <source>
        <dbReference type="Proteomes" id="UP000597507"/>
    </source>
</evidence>
<name>A0A8J2Z8Q1_9PROT</name>
<feature type="transmembrane region" description="Helical" evidence="7">
    <location>
        <begin position="382"/>
        <end position="401"/>
    </location>
</feature>
<keyword evidence="4 7" id="KW-0812">Transmembrane</keyword>
<keyword evidence="6 7" id="KW-0472">Membrane</keyword>
<dbReference type="RefSeq" id="WP_188898306.1">
    <property type="nucleotide sequence ID" value="NZ_BMKS01000002.1"/>
</dbReference>
<feature type="transmembrane region" description="Helical" evidence="7">
    <location>
        <begin position="144"/>
        <end position="164"/>
    </location>
</feature>
<protein>
    <recommendedName>
        <fullName evidence="10">Polysaccharide biosynthesis protein</fullName>
    </recommendedName>
</protein>
<dbReference type="GO" id="GO:0005886">
    <property type="term" value="C:plasma membrane"/>
    <property type="evidence" value="ECO:0007669"/>
    <property type="project" value="UniProtKB-SubCell"/>
</dbReference>
<organism evidence="8 9">
    <name type="scientific">Caldovatus sediminis</name>
    <dbReference type="NCBI Taxonomy" id="2041189"/>
    <lineage>
        <taxon>Bacteria</taxon>
        <taxon>Pseudomonadati</taxon>
        <taxon>Pseudomonadota</taxon>
        <taxon>Alphaproteobacteria</taxon>
        <taxon>Acetobacterales</taxon>
        <taxon>Roseomonadaceae</taxon>
        <taxon>Caldovatus</taxon>
    </lineage>
</organism>
<feature type="transmembrane region" description="Helical" evidence="7">
    <location>
        <begin position="170"/>
        <end position="192"/>
    </location>
</feature>
<dbReference type="PANTHER" id="PTHR30250">
    <property type="entry name" value="PST FAMILY PREDICTED COLANIC ACID TRANSPORTER"/>
    <property type="match status" value="1"/>
</dbReference>
<dbReference type="Proteomes" id="UP000597507">
    <property type="component" value="Unassembled WGS sequence"/>
</dbReference>
<comment type="caution">
    <text evidence="8">The sequence shown here is derived from an EMBL/GenBank/DDBJ whole genome shotgun (WGS) entry which is preliminary data.</text>
</comment>
<comment type="similarity">
    <text evidence="2">Belongs to the polysaccharide synthase family.</text>
</comment>
<feature type="transmembrane region" description="Helical" evidence="7">
    <location>
        <begin position="356"/>
        <end position="376"/>
    </location>
</feature>
<feature type="transmembrane region" description="Helical" evidence="7">
    <location>
        <begin position="12"/>
        <end position="37"/>
    </location>
</feature>
<reference evidence="8 9" key="1">
    <citation type="journal article" date="2014" name="Int. J. Syst. Evol. Microbiol.">
        <title>Complete genome sequence of Corynebacterium casei LMG S-19264T (=DSM 44701T), isolated from a smear-ripened cheese.</title>
        <authorList>
            <consortium name="US DOE Joint Genome Institute (JGI-PGF)"/>
            <person name="Walter F."/>
            <person name="Albersmeier A."/>
            <person name="Kalinowski J."/>
            <person name="Ruckert C."/>
        </authorList>
    </citation>
    <scope>NUCLEOTIDE SEQUENCE [LARGE SCALE GENOMIC DNA]</scope>
    <source>
        <strain evidence="8 9">CGMCC 1.16330</strain>
    </source>
</reference>
<dbReference type="Pfam" id="PF13440">
    <property type="entry name" value="Polysacc_synt_3"/>
    <property type="match status" value="1"/>
</dbReference>
<comment type="subcellular location">
    <subcellularLocation>
        <location evidence="1">Cell membrane</location>
        <topology evidence="1">Multi-pass membrane protein</topology>
    </subcellularLocation>
</comment>
<evidence type="ECO:0000256" key="7">
    <source>
        <dbReference type="SAM" id="Phobius"/>
    </source>
</evidence>
<evidence type="ECO:0000256" key="4">
    <source>
        <dbReference type="ARBA" id="ARBA00022692"/>
    </source>
</evidence>
<dbReference type="AlphaFoldDB" id="A0A8J2Z8Q1"/>
<proteinExistence type="inferred from homology"/>